<keyword evidence="5 12" id="KW-0732">Signal</keyword>
<evidence type="ECO:0000256" key="12">
    <source>
        <dbReference type="SAM" id="SignalP"/>
    </source>
</evidence>
<dbReference type="OrthoDB" id="9760333at2"/>
<accession>A0LDK2</accession>
<dbReference type="PANTHER" id="PTHR30069:SF49">
    <property type="entry name" value="OUTER MEMBRANE PROTEIN C"/>
    <property type="match status" value="1"/>
</dbReference>
<evidence type="ECO:0000256" key="7">
    <source>
        <dbReference type="ARBA" id="ARBA00023136"/>
    </source>
</evidence>
<dbReference type="NCBIfam" id="TIGR01778">
    <property type="entry name" value="TonB-copper"/>
    <property type="match status" value="1"/>
</dbReference>
<keyword evidence="15" id="KW-0675">Receptor</keyword>
<dbReference type="GO" id="GO:0044718">
    <property type="term" value="P:siderophore transmembrane transport"/>
    <property type="evidence" value="ECO:0007669"/>
    <property type="project" value="TreeGrafter"/>
</dbReference>
<gene>
    <name evidence="15" type="ordered locus">Mmc1_3560</name>
</gene>
<dbReference type="HOGENOM" id="CLU_014873_2_1_5"/>
<keyword evidence="4 9" id="KW-0812">Transmembrane</keyword>
<dbReference type="GO" id="GO:0009279">
    <property type="term" value="C:cell outer membrane"/>
    <property type="evidence" value="ECO:0007669"/>
    <property type="project" value="UniProtKB-SubCell"/>
</dbReference>
<comment type="subcellular location">
    <subcellularLocation>
        <location evidence="1 9">Cell outer membrane</location>
        <topology evidence="1 9">Multi-pass membrane protein</topology>
    </subcellularLocation>
</comment>
<dbReference type="Pfam" id="PF00593">
    <property type="entry name" value="TonB_dep_Rec_b-barrel"/>
    <property type="match status" value="1"/>
</dbReference>
<keyword evidence="6 11" id="KW-0798">TonB box</keyword>
<feature type="domain" description="TonB-dependent receptor-like beta-barrel" evidence="13">
    <location>
        <begin position="198"/>
        <end position="658"/>
    </location>
</feature>
<keyword evidence="16" id="KW-1185">Reference proteome</keyword>
<keyword evidence="7 9" id="KW-0472">Membrane</keyword>
<dbReference type="InterPro" id="IPR036942">
    <property type="entry name" value="Beta-barrel_TonB_sf"/>
</dbReference>
<dbReference type="AlphaFoldDB" id="A0LDK2"/>
<dbReference type="RefSeq" id="WP_011715101.1">
    <property type="nucleotide sequence ID" value="NC_008576.1"/>
</dbReference>
<dbReference type="SUPFAM" id="SSF56935">
    <property type="entry name" value="Porins"/>
    <property type="match status" value="1"/>
</dbReference>
<evidence type="ECO:0000259" key="13">
    <source>
        <dbReference type="Pfam" id="PF00593"/>
    </source>
</evidence>
<dbReference type="InterPro" id="IPR000531">
    <property type="entry name" value="Beta-barrel_TonB"/>
</dbReference>
<feature type="chain" id="PRO_5002626473" evidence="12">
    <location>
        <begin position="24"/>
        <end position="695"/>
    </location>
</feature>
<evidence type="ECO:0000256" key="1">
    <source>
        <dbReference type="ARBA" id="ARBA00004571"/>
    </source>
</evidence>
<evidence type="ECO:0000256" key="2">
    <source>
        <dbReference type="ARBA" id="ARBA00022448"/>
    </source>
</evidence>
<dbReference type="CDD" id="cd01347">
    <property type="entry name" value="ligand_gated_channel"/>
    <property type="match status" value="1"/>
</dbReference>
<reference evidence="16" key="1">
    <citation type="journal article" date="2009" name="Appl. Environ. Microbiol.">
        <title>Complete genome sequence of the chemolithoautotrophic marine magnetotactic coccus strain MC-1.</title>
        <authorList>
            <person name="Schubbe S."/>
            <person name="Williams T.J."/>
            <person name="Xie G."/>
            <person name="Kiss H.E."/>
            <person name="Brettin T.S."/>
            <person name="Martinez D."/>
            <person name="Ross C.A."/>
            <person name="Schuler D."/>
            <person name="Cox B.L."/>
            <person name="Nealson K.H."/>
            <person name="Bazylinski D.A."/>
        </authorList>
    </citation>
    <scope>NUCLEOTIDE SEQUENCE [LARGE SCALE GENOMIC DNA]</scope>
    <source>
        <strain evidence="16">ATCC BAA-1437 / JCM 17883 / MC-1</strain>
    </source>
</reference>
<dbReference type="PANTHER" id="PTHR30069">
    <property type="entry name" value="TONB-DEPENDENT OUTER MEMBRANE RECEPTOR"/>
    <property type="match status" value="1"/>
</dbReference>
<dbReference type="Proteomes" id="UP000002586">
    <property type="component" value="Chromosome"/>
</dbReference>
<dbReference type="PROSITE" id="PS01156">
    <property type="entry name" value="TONB_DEPENDENT_REC_2"/>
    <property type="match status" value="1"/>
</dbReference>
<evidence type="ECO:0000256" key="8">
    <source>
        <dbReference type="ARBA" id="ARBA00023237"/>
    </source>
</evidence>
<evidence type="ECO:0000256" key="11">
    <source>
        <dbReference type="RuleBase" id="RU003357"/>
    </source>
</evidence>
<dbReference type="eggNOG" id="COG4771">
    <property type="taxonomic scope" value="Bacteria"/>
</dbReference>
<name>A0LDK2_MAGMM</name>
<dbReference type="InterPro" id="IPR010100">
    <property type="entry name" value="TonB-dep_Cu_rcpt"/>
</dbReference>
<dbReference type="InterPro" id="IPR010917">
    <property type="entry name" value="TonB_rcpt_CS"/>
</dbReference>
<evidence type="ECO:0000259" key="14">
    <source>
        <dbReference type="Pfam" id="PF07715"/>
    </source>
</evidence>
<sequence length="695" mass="76059" precursor="true">MKARSHLAMLSALLALPITSVQAQQSTTLAPLTVEDTLLEEDGAVILYMDNRNKGPVADGGELLKTIPGVSAARKGGHGLDPSIRGQNQTRLNIVLDGAFVHGGCPNRMDPPSAYGASESYNSVTVLKGAQSVEYGAGGSGGVVLFNRQTETFDADERYRGKAGVGYRGNINALESYLDMASGTPSAFIRFIGNYSDGNDYKDGDNNVVRSSYTESTGNLLLGWTPDAENRVELSHEASYSSDMLYAGAGMDAPYTRNNVTRFKFARGLHDGVMQKLEGQISYSQVAHLMDNYSLRTAPAAAMYMQAPSTSDTLTGKLSLQFNHAGMDWKVGVDHQGNQRDAVRYRGTVGAVTNLQSYLWPDVTTLTTGLFAQLDRPLGETNRLKAGLRYDYVRADAGKTHATPNDAMGALAKLSGHDLYTTYYGGSTDASTEHNMGGFLRYEQGYWGNQGNFYVALSRTVRTADATERYMAANHNTSADSRWVGNPFIKPEKHHQLDVGTRIQWQALKSDVTLFYNRVDDYILQDHQHSAGADGNATVYHNVEATLLGGEAAFTYNFDPHWVGGMSLAYVYGHNETSNQVLAQIAPFEAGFTLDYRADRWDFGGKLRVVTKQTRADTDSTTATGLDTDQTPGFSTLDLYSAYRPMPNLTLKMGVNNLFDKRYAEHLNASNSFDATQLQVNEPGRTLWFTLGTEF</sequence>
<feature type="signal peptide" evidence="12">
    <location>
        <begin position="1"/>
        <end position="23"/>
    </location>
</feature>
<evidence type="ECO:0000256" key="5">
    <source>
        <dbReference type="ARBA" id="ARBA00022729"/>
    </source>
</evidence>
<feature type="domain" description="TonB-dependent receptor plug" evidence="14">
    <location>
        <begin position="54"/>
        <end position="143"/>
    </location>
</feature>
<evidence type="ECO:0000256" key="10">
    <source>
        <dbReference type="PROSITE-ProRule" id="PRU10144"/>
    </source>
</evidence>
<evidence type="ECO:0000256" key="3">
    <source>
        <dbReference type="ARBA" id="ARBA00022452"/>
    </source>
</evidence>
<dbReference type="PROSITE" id="PS52016">
    <property type="entry name" value="TONB_DEPENDENT_REC_3"/>
    <property type="match status" value="1"/>
</dbReference>
<evidence type="ECO:0000256" key="6">
    <source>
        <dbReference type="ARBA" id="ARBA00023077"/>
    </source>
</evidence>
<keyword evidence="8 9" id="KW-0998">Cell outer membrane</keyword>
<reference evidence="15 16" key="2">
    <citation type="journal article" date="2012" name="Int. J. Syst. Evol. Microbiol.">
        <title>Magnetococcus marinus gen. nov., sp. nov., a marine, magnetotactic bacterium that represents a novel lineage (Magnetococcaceae fam. nov.; Magnetococcales ord. nov.) at the base of the Alphaproteobacteria.</title>
        <authorList>
            <person name="Bazylinski D.A."/>
            <person name="Williams T.J."/>
            <person name="Lefevre C.T."/>
            <person name="Berg R.J."/>
            <person name="Zhang C.L."/>
            <person name="Bowser S.S."/>
            <person name="Dean A.J."/>
            <person name="Beveridge T.J."/>
        </authorList>
    </citation>
    <scope>NUCLEOTIDE SEQUENCE [LARGE SCALE GENOMIC DNA]</scope>
    <source>
        <strain evidence="16">ATCC BAA-1437 / JCM 17883 / MC-1</strain>
    </source>
</reference>
<protein>
    <submittedName>
        <fullName evidence="15">TonB-dependent copper receptor</fullName>
    </submittedName>
</protein>
<dbReference type="STRING" id="156889.Mmc1_3560"/>
<dbReference type="Gene3D" id="2.170.130.10">
    <property type="entry name" value="TonB-dependent receptor, plug domain"/>
    <property type="match status" value="1"/>
</dbReference>
<evidence type="ECO:0000256" key="4">
    <source>
        <dbReference type="ARBA" id="ARBA00022692"/>
    </source>
</evidence>
<dbReference type="InterPro" id="IPR012910">
    <property type="entry name" value="Plug_dom"/>
</dbReference>
<feature type="short sequence motif" description="TonB C-terminal box" evidence="10">
    <location>
        <begin position="678"/>
        <end position="695"/>
    </location>
</feature>
<dbReference type="InterPro" id="IPR039426">
    <property type="entry name" value="TonB-dep_rcpt-like"/>
</dbReference>
<organism evidence="15 16">
    <name type="scientific">Magnetococcus marinus (strain ATCC BAA-1437 / JCM 17883 / MC-1)</name>
    <dbReference type="NCBI Taxonomy" id="156889"/>
    <lineage>
        <taxon>Bacteria</taxon>
        <taxon>Pseudomonadati</taxon>
        <taxon>Pseudomonadota</taxon>
        <taxon>Magnetococcia</taxon>
        <taxon>Magnetococcales</taxon>
        <taxon>Magnetococcaceae</taxon>
        <taxon>Magnetococcus</taxon>
    </lineage>
</organism>
<comment type="similarity">
    <text evidence="9 11">Belongs to the TonB-dependent receptor family.</text>
</comment>
<proteinExistence type="inferred from homology"/>
<evidence type="ECO:0000313" key="15">
    <source>
        <dbReference type="EMBL" id="ABK46045.1"/>
    </source>
</evidence>
<dbReference type="InterPro" id="IPR037066">
    <property type="entry name" value="Plug_dom_sf"/>
</dbReference>
<dbReference type="KEGG" id="mgm:Mmc1_3560"/>
<evidence type="ECO:0000256" key="9">
    <source>
        <dbReference type="PROSITE-ProRule" id="PRU01360"/>
    </source>
</evidence>
<dbReference type="GO" id="GO:0015344">
    <property type="term" value="F:siderophore uptake transmembrane transporter activity"/>
    <property type="evidence" value="ECO:0007669"/>
    <property type="project" value="TreeGrafter"/>
</dbReference>
<dbReference type="Gene3D" id="2.40.170.20">
    <property type="entry name" value="TonB-dependent receptor, beta-barrel domain"/>
    <property type="match status" value="1"/>
</dbReference>
<evidence type="ECO:0000313" key="16">
    <source>
        <dbReference type="Proteomes" id="UP000002586"/>
    </source>
</evidence>
<dbReference type="Pfam" id="PF07715">
    <property type="entry name" value="Plug"/>
    <property type="match status" value="1"/>
</dbReference>
<keyword evidence="3 9" id="KW-1134">Transmembrane beta strand</keyword>
<keyword evidence="2 9" id="KW-0813">Transport</keyword>
<dbReference type="EMBL" id="CP000471">
    <property type="protein sequence ID" value="ABK46045.1"/>
    <property type="molecule type" value="Genomic_DNA"/>
</dbReference>